<evidence type="ECO:0000256" key="3">
    <source>
        <dbReference type="HAMAP-Rule" id="MF_00023"/>
    </source>
</evidence>
<dbReference type="CDD" id="cd09294">
    <property type="entry name" value="SmpB"/>
    <property type="match status" value="1"/>
</dbReference>
<dbReference type="Proteomes" id="UP000241093">
    <property type="component" value="Unassembled WGS sequence"/>
</dbReference>
<evidence type="ECO:0000313" key="5">
    <source>
        <dbReference type="Proteomes" id="UP000241093"/>
    </source>
</evidence>
<keyword evidence="1 3" id="KW-0963">Cytoplasm</keyword>
<protein>
    <recommendedName>
        <fullName evidence="3">SsrA-binding protein</fullName>
    </recommendedName>
    <alternativeName>
        <fullName evidence="3">Small protein B</fullName>
    </alternativeName>
</protein>
<keyword evidence="2 3" id="KW-0694">RNA-binding</keyword>
<dbReference type="PROSITE" id="PS01317">
    <property type="entry name" value="SSRP"/>
    <property type="match status" value="1"/>
</dbReference>
<evidence type="ECO:0000313" key="4">
    <source>
        <dbReference type="EMBL" id="PTD31035.1"/>
    </source>
</evidence>
<proteinExistence type="inferred from homology"/>
<dbReference type="GO" id="GO:0070930">
    <property type="term" value="P:trans-translation-dependent protein tagging"/>
    <property type="evidence" value="ECO:0007669"/>
    <property type="project" value="TreeGrafter"/>
</dbReference>
<dbReference type="PANTHER" id="PTHR30308:SF2">
    <property type="entry name" value="SSRA-BINDING PROTEIN"/>
    <property type="match status" value="1"/>
</dbReference>
<dbReference type="NCBIfam" id="TIGR00086">
    <property type="entry name" value="smpB"/>
    <property type="match status" value="1"/>
</dbReference>
<name>A0A2T4I943_9MOLU</name>
<accession>A0A2T4I943</accession>
<dbReference type="HAMAP" id="MF_00023">
    <property type="entry name" value="SmpB"/>
    <property type="match status" value="1"/>
</dbReference>
<dbReference type="RefSeq" id="WP_107670016.1">
    <property type="nucleotide sequence ID" value="NZ_LAUU01000010.1"/>
</dbReference>
<dbReference type="SUPFAM" id="SSF74982">
    <property type="entry name" value="Small protein B (SmpB)"/>
    <property type="match status" value="1"/>
</dbReference>
<dbReference type="NCBIfam" id="NF003843">
    <property type="entry name" value="PRK05422.1"/>
    <property type="match status" value="1"/>
</dbReference>
<reference evidence="4 5" key="1">
    <citation type="submission" date="2015-04" db="EMBL/GenBank/DDBJ databases">
        <title>Genome sequence of Mycoplasma leachii strain 06049.</title>
        <authorList>
            <person name="Sirand-Pugnet P."/>
            <person name="Breton M."/>
            <person name="Dordet-Frisoni E."/>
            <person name="Baranowski E."/>
            <person name="Barre A."/>
            <person name="Couture C."/>
            <person name="Dupuy V."/>
            <person name="Gaurivaud P."/>
            <person name="Jacob D."/>
            <person name="Lemaitre C."/>
            <person name="Manso-Silvan L."/>
            <person name="Nikolski M."/>
            <person name="Nouvel L.-X."/>
            <person name="Poumarat F."/>
            <person name="Tardy F."/>
            <person name="Thebault P."/>
            <person name="Theil S."/>
            <person name="Citti C."/>
            <person name="Thiaucourt F."/>
            <person name="Blanchard A."/>
        </authorList>
    </citation>
    <scope>NUCLEOTIDE SEQUENCE [LARGE SCALE GENOMIC DNA]</scope>
    <source>
        <strain evidence="4 5">06049</strain>
    </source>
</reference>
<dbReference type="Gene3D" id="2.40.280.10">
    <property type="match status" value="1"/>
</dbReference>
<comment type="similarity">
    <text evidence="3">Belongs to the SmpB family.</text>
</comment>
<dbReference type="InterPro" id="IPR020081">
    <property type="entry name" value="SsrA-bd_prot_CS"/>
</dbReference>
<dbReference type="PANTHER" id="PTHR30308">
    <property type="entry name" value="TMRNA-BINDING COMPONENT OF TRANS-TRANSLATION TAGGING COMPLEX"/>
    <property type="match status" value="1"/>
</dbReference>
<dbReference type="GO" id="GO:0003723">
    <property type="term" value="F:RNA binding"/>
    <property type="evidence" value="ECO:0007669"/>
    <property type="project" value="UniProtKB-UniRule"/>
</dbReference>
<comment type="caution">
    <text evidence="4">The sequence shown here is derived from an EMBL/GenBank/DDBJ whole genome shotgun (WGS) entry which is preliminary data.</text>
</comment>
<comment type="subcellular location">
    <subcellularLocation>
        <location evidence="3">Cytoplasm</location>
    </subcellularLocation>
    <text evidence="3">The tmRNA-SmpB complex associates with stalled 70S ribosomes.</text>
</comment>
<sequence>MSEHLIVKNKKAYFNYEIIQTYQAGIVLNGPEIKSIRNHDVSINEAFVLIRKKEIYILNMNIKKYQFANYIKGLEETRTRKLLLHKKEIIKILNKIKQENLTIIPIKLYFKNDYAKLEIALAKGKKLHDKRQTIKKRDTERKELRDYK</sequence>
<dbReference type="InterPro" id="IPR023620">
    <property type="entry name" value="SmpB"/>
</dbReference>
<dbReference type="AlphaFoldDB" id="A0A2T4I943"/>
<evidence type="ECO:0000256" key="2">
    <source>
        <dbReference type="ARBA" id="ARBA00022884"/>
    </source>
</evidence>
<dbReference type="GO" id="GO:0070929">
    <property type="term" value="P:trans-translation"/>
    <property type="evidence" value="ECO:0007669"/>
    <property type="project" value="UniProtKB-UniRule"/>
</dbReference>
<dbReference type="GO" id="GO:0005829">
    <property type="term" value="C:cytosol"/>
    <property type="evidence" value="ECO:0007669"/>
    <property type="project" value="TreeGrafter"/>
</dbReference>
<dbReference type="EMBL" id="LAUU01000010">
    <property type="protein sequence ID" value="PTD31035.1"/>
    <property type="molecule type" value="Genomic_DNA"/>
</dbReference>
<gene>
    <name evidence="3 4" type="primary">smpB</name>
    <name evidence="4" type="ORF">MLEAa_6460</name>
</gene>
<organism evidence="4 5">
    <name type="scientific">Mycoplasma leachii 06049</name>
    <dbReference type="NCBI Taxonomy" id="1188244"/>
    <lineage>
        <taxon>Bacteria</taxon>
        <taxon>Bacillati</taxon>
        <taxon>Mycoplasmatota</taxon>
        <taxon>Mollicutes</taxon>
        <taxon>Mycoplasmataceae</taxon>
        <taxon>Mycoplasma</taxon>
    </lineage>
</organism>
<evidence type="ECO:0000256" key="1">
    <source>
        <dbReference type="ARBA" id="ARBA00022490"/>
    </source>
</evidence>
<comment type="function">
    <text evidence="3">Required for rescue of stalled ribosomes mediated by trans-translation. Binds to transfer-messenger RNA (tmRNA), required for stable association of tmRNA with ribosomes. tmRNA and SmpB together mimic tRNA shape, replacing the anticodon stem-loop with SmpB. tmRNA is encoded by the ssrA gene; the 2 termini fold to resemble tRNA(Ala) and it encodes a 'tag peptide', a short internal open reading frame. During trans-translation Ala-aminoacylated tmRNA acts like a tRNA, entering the A-site of stalled ribosomes, displacing the stalled mRNA. The ribosome then switches to translate the ORF on the tmRNA; the nascent peptide is terminated with the 'tag peptide' encoded by the tmRNA and targeted for degradation. The ribosome is freed to recommence translation, which seems to be the essential function of trans-translation.</text>
</comment>
<dbReference type="Pfam" id="PF01668">
    <property type="entry name" value="SmpB"/>
    <property type="match status" value="1"/>
</dbReference>
<dbReference type="InterPro" id="IPR000037">
    <property type="entry name" value="SsrA-bd_prot"/>
</dbReference>